<keyword evidence="1" id="KW-0472">Membrane</keyword>
<keyword evidence="1" id="KW-0812">Transmembrane</keyword>
<evidence type="ECO:0000313" key="3">
    <source>
        <dbReference type="Proteomes" id="UP000763641"/>
    </source>
</evidence>
<dbReference type="InterPro" id="IPR008523">
    <property type="entry name" value="DUF805"/>
</dbReference>
<dbReference type="Pfam" id="PF05656">
    <property type="entry name" value="DUF805"/>
    <property type="match status" value="1"/>
</dbReference>
<name>A0ABS2D376_9SPHN</name>
<gene>
    <name evidence="2" type="ORF">ILT43_03280</name>
</gene>
<feature type="transmembrane region" description="Helical" evidence="1">
    <location>
        <begin position="79"/>
        <end position="97"/>
    </location>
</feature>
<evidence type="ECO:0000313" key="2">
    <source>
        <dbReference type="EMBL" id="MBM6575378.1"/>
    </source>
</evidence>
<dbReference type="PANTHER" id="PTHR34980:SF2">
    <property type="entry name" value="INNER MEMBRANE PROTEIN YHAH-RELATED"/>
    <property type="match status" value="1"/>
</dbReference>
<dbReference type="PANTHER" id="PTHR34980">
    <property type="entry name" value="INNER MEMBRANE PROTEIN-RELATED-RELATED"/>
    <property type="match status" value="1"/>
</dbReference>
<organism evidence="2 3">
    <name type="scientific">Sphingomonas longa</name>
    <dbReference type="NCBI Taxonomy" id="2778730"/>
    <lineage>
        <taxon>Bacteria</taxon>
        <taxon>Pseudomonadati</taxon>
        <taxon>Pseudomonadota</taxon>
        <taxon>Alphaproteobacteria</taxon>
        <taxon>Sphingomonadales</taxon>
        <taxon>Sphingomonadaceae</taxon>
        <taxon>Sphingomonas</taxon>
    </lineage>
</organism>
<evidence type="ECO:0000256" key="1">
    <source>
        <dbReference type="SAM" id="Phobius"/>
    </source>
</evidence>
<comment type="caution">
    <text evidence="2">The sequence shown here is derived from an EMBL/GenBank/DDBJ whole genome shotgun (WGS) entry which is preliminary data.</text>
</comment>
<feature type="transmembrane region" description="Helical" evidence="1">
    <location>
        <begin position="20"/>
        <end position="37"/>
    </location>
</feature>
<reference evidence="2 3" key="1">
    <citation type="submission" date="2020-12" db="EMBL/GenBank/DDBJ databases">
        <title>Sphingomonas sp.</title>
        <authorList>
            <person name="Kim M.K."/>
        </authorList>
    </citation>
    <scope>NUCLEOTIDE SEQUENCE [LARGE SCALE GENOMIC DNA]</scope>
    <source>
        <strain evidence="2 3">BT552</strain>
    </source>
</reference>
<keyword evidence="3" id="KW-1185">Reference proteome</keyword>
<protein>
    <submittedName>
        <fullName evidence="2">DUF805 domain-containing protein</fullName>
    </submittedName>
</protein>
<proteinExistence type="predicted"/>
<dbReference type="Proteomes" id="UP000763641">
    <property type="component" value="Unassembled WGS sequence"/>
</dbReference>
<accession>A0ABS2D376</accession>
<feature type="transmembrane region" description="Helical" evidence="1">
    <location>
        <begin position="49"/>
        <end position="67"/>
    </location>
</feature>
<dbReference type="RefSeq" id="WP_204194220.1">
    <property type="nucleotide sequence ID" value="NZ_JAFEMC010000001.1"/>
</dbReference>
<dbReference type="EMBL" id="JAFEMC010000001">
    <property type="protein sequence ID" value="MBM6575378.1"/>
    <property type="molecule type" value="Genomic_DNA"/>
</dbReference>
<sequence length="123" mass="13748">MFLPLKRIGDFRGRSRRREFWMFTLFEVAVICATGFVDRSLGEARGEGIIGSLVILAFMVPSVMVSIRRLHDTDRSGWWIWVSLVPVLGSLALLALFCMEGTGGTNRYGEDPKDADTSDDVFA</sequence>
<keyword evidence="1" id="KW-1133">Transmembrane helix</keyword>